<dbReference type="Proteomes" id="UP000005876">
    <property type="component" value="Chromosome"/>
</dbReference>
<dbReference type="OrthoDB" id="9765680at2"/>
<dbReference type="InterPro" id="IPR025110">
    <property type="entry name" value="AMP-bd_C"/>
</dbReference>
<dbReference type="Pfam" id="PF00550">
    <property type="entry name" value="PP-binding"/>
    <property type="match status" value="2"/>
</dbReference>
<feature type="domain" description="Carrier" evidence="9">
    <location>
        <begin position="1999"/>
        <end position="2073"/>
    </location>
</feature>
<dbReference type="InterPro" id="IPR009081">
    <property type="entry name" value="PP-bd_ACP"/>
</dbReference>
<dbReference type="eggNOG" id="COG1020">
    <property type="taxonomic scope" value="Bacteria"/>
</dbReference>
<dbReference type="Gene3D" id="3.40.50.980">
    <property type="match status" value="4"/>
</dbReference>
<dbReference type="GO" id="GO:0044550">
    <property type="term" value="P:secondary metabolite biosynthetic process"/>
    <property type="evidence" value="ECO:0007669"/>
    <property type="project" value="UniProtKB-ARBA"/>
</dbReference>
<dbReference type="SUPFAM" id="SSF52777">
    <property type="entry name" value="CoA-dependent acyltransferases"/>
    <property type="match status" value="6"/>
</dbReference>
<evidence type="ECO:0000259" key="9">
    <source>
        <dbReference type="PROSITE" id="PS50075"/>
    </source>
</evidence>
<comment type="similarity">
    <text evidence="2">Belongs to the ATP-dependent AMP-binding enzyme family.</text>
</comment>
<keyword evidence="5" id="KW-0436">Ligase</keyword>
<evidence type="ECO:0000256" key="4">
    <source>
        <dbReference type="ARBA" id="ARBA00022553"/>
    </source>
</evidence>
<proteinExistence type="inferred from homology"/>
<dbReference type="Gene3D" id="3.30.559.10">
    <property type="entry name" value="Chloramphenicol acetyltransferase-like domain"/>
    <property type="match status" value="3"/>
</dbReference>
<dbReference type="InterPro" id="IPR000873">
    <property type="entry name" value="AMP-dep_synth/lig_dom"/>
</dbReference>
<dbReference type="InterPro" id="IPR010060">
    <property type="entry name" value="NRPS_synth"/>
</dbReference>
<dbReference type="CDD" id="cd19534">
    <property type="entry name" value="E_NRPS"/>
    <property type="match status" value="1"/>
</dbReference>
<dbReference type="STRING" id="985665.HPL003_05965"/>
<dbReference type="PROSITE" id="PS50075">
    <property type="entry name" value="CARRIER"/>
    <property type="match status" value="2"/>
</dbReference>
<dbReference type="GO" id="GO:0017000">
    <property type="term" value="P:antibiotic biosynthetic process"/>
    <property type="evidence" value="ECO:0007669"/>
    <property type="project" value="UniProtKB-KW"/>
</dbReference>
<keyword evidence="7" id="KW-0045">Antibiotic biosynthesis</keyword>
<dbReference type="PROSITE" id="PS00455">
    <property type="entry name" value="AMP_BINDING"/>
    <property type="match status" value="2"/>
</dbReference>
<dbReference type="InterPro" id="IPR023213">
    <property type="entry name" value="CAT-like_dom_sf"/>
</dbReference>
<dbReference type="NCBIfam" id="TIGR01720">
    <property type="entry name" value="NRPS-para261"/>
    <property type="match status" value="1"/>
</dbReference>
<dbReference type="CDD" id="cd19543">
    <property type="entry name" value="DCL_NRPS"/>
    <property type="match status" value="1"/>
</dbReference>
<dbReference type="PROSITE" id="PS00012">
    <property type="entry name" value="PHOSPHOPANTETHEINE"/>
    <property type="match status" value="1"/>
</dbReference>
<dbReference type="GO" id="GO:0005737">
    <property type="term" value="C:cytoplasm"/>
    <property type="evidence" value="ECO:0007669"/>
    <property type="project" value="TreeGrafter"/>
</dbReference>
<dbReference type="InterPro" id="IPR036736">
    <property type="entry name" value="ACP-like_sf"/>
</dbReference>
<evidence type="ECO:0000256" key="2">
    <source>
        <dbReference type="ARBA" id="ARBA00006432"/>
    </source>
</evidence>
<dbReference type="Pfam" id="PF00668">
    <property type="entry name" value="Condensation"/>
    <property type="match status" value="3"/>
</dbReference>
<dbReference type="SMART" id="SM00823">
    <property type="entry name" value="PKS_PP"/>
    <property type="match status" value="2"/>
</dbReference>
<protein>
    <submittedName>
        <fullName evidence="10">Nonribosomal peptide synthetase</fullName>
    </submittedName>
</protein>
<dbReference type="CDD" id="cd05930">
    <property type="entry name" value="A_NRPS"/>
    <property type="match status" value="1"/>
</dbReference>
<dbReference type="EMBL" id="CP003107">
    <property type="protein sequence ID" value="AET57958.1"/>
    <property type="molecule type" value="Genomic_DNA"/>
</dbReference>
<dbReference type="InterPro" id="IPR001242">
    <property type="entry name" value="Condensation_dom"/>
</dbReference>
<evidence type="ECO:0000256" key="3">
    <source>
        <dbReference type="ARBA" id="ARBA00022450"/>
    </source>
</evidence>
<dbReference type="NCBIfam" id="TIGR01733">
    <property type="entry name" value="AA-adenyl-dom"/>
    <property type="match status" value="2"/>
</dbReference>
<dbReference type="InterPro" id="IPR020845">
    <property type="entry name" value="AMP-binding_CS"/>
</dbReference>
<name>G7VZU7_PAETH</name>
<dbReference type="RefSeq" id="WP_014278709.1">
    <property type="nucleotide sequence ID" value="NC_016641.1"/>
</dbReference>
<dbReference type="SUPFAM" id="SSF47336">
    <property type="entry name" value="ACP-like"/>
    <property type="match status" value="2"/>
</dbReference>
<dbReference type="GO" id="GO:0016874">
    <property type="term" value="F:ligase activity"/>
    <property type="evidence" value="ECO:0007669"/>
    <property type="project" value="UniProtKB-KW"/>
</dbReference>
<reference evidence="10 11" key="3">
    <citation type="journal article" date="2012" name="J. Bacteriol.">
        <title>Genome Sequence of Paenibacillus terrae HPL-003, a Xylanase-Producing Bacterium Isolated from Soil Found in Forest Residue.</title>
        <authorList>
            <person name="Shin S.H."/>
            <person name="Kim S."/>
            <person name="Kim J.Y."/>
            <person name="Song H.Y."/>
            <person name="Cho S.J."/>
            <person name="Kim D.R."/>
            <person name="Lee K.I."/>
            <person name="Lim H.K."/>
            <person name="Park N.J."/>
            <person name="Hwang I.T."/>
            <person name="Yang K.S."/>
        </authorList>
    </citation>
    <scope>NUCLEOTIDE SEQUENCE [LARGE SCALE GENOMIC DNA]</scope>
    <source>
        <strain evidence="10 11">HPL-003</strain>
    </source>
</reference>
<dbReference type="FunFam" id="3.40.50.980:FF:000002">
    <property type="entry name" value="Enterobactin synthetase component F"/>
    <property type="match status" value="1"/>
</dbReference>
<keyword evidence="8" id="KW-0511">Multifunctional enzyme</keyword>
<dbReference type="FunFam" id="3.30.300.30:FF:000010">
    <property type="entry name" value="Enterobactin synthetase component F"/>
    <property type="match status" value="1"/>
</dbReference>
<reference key="2">
    <citation type="submission" date="2011-11" db="EMBL/GenBank/DDBJ databases">
        <authorList>
            <person name="Shin S.H."/>
            <person name="Kim S."/>
            <person name="Kim J.Y."/>
        </authorList>
    </citation>
    <scope>NUCLEOTIDE SEQUENCE</scope>
    <source>
        <strain>HPL-003</strain>
    </source>
</reference>
<gene>
    <name evidence="10" type="ordered locus">HPL003_05965</name>
</gene>
<evidence type="ECO:0000313" key="11">
    <source>
        <dbReference type="Proteomes" id="UP000005876"/>
    </source>
</evidence>
<evidence type="ECO:0000256" key="5">
    <source>
        <dbReference type="ARBA" id="ARBA00022598"/>
    </source>
</evidence>
<dbReference type="FunFam" id="3.40.50.980:FF:000001">
    <property type="entry name" value="Non-ribosomal peptide synthetase"/>
    <property type="match status" value="2"/>
</dbReference>
<dbReference type="Gene3D" id="3.30.300.30">
    <property type="match status" value="2"/>
</dbReference>
<evidence type="ECO:0000256" key="8">
    <source>
        <dbReference type="ARBA" id="ARBA00023268"/>
    </source>
</evidence>
<dbReference type="GO" id="GO:0008610">
    <property type="term" value="P:lipid biosynthetic process"/>
    <property type="evidence" value="ECO:0007669"/>
    <property type="project" value="UniProtKB-ARBA"/>
</dbReference>
<dbReference type="NCBIfam" id="NF003417">
    <property type="entry name" value="PRK04813.1"/>
    <property type="match status" value="2"/>
</dbReference>
<dbReference type="KEGG" id="pta:HPL003_05965"/>
<dbReference type="GO" id="GO:0031177">
    <property type="term" value="F:phosphopantetheine binding"/>
    <property type="evidence" value="ECO:0007669"/>
    <property type="project" value="InterPro"/>
</dbReference>
<evidence type="ECO:0000256" key="1">
    <source>
        <dbReference type="ARBA" id="ARBA00001957"/>
    </source>
</evidence>
<dbReference type="PANTHER" id="PTHR45527:SF1">
    <property type="entry name" value="FATTY ACID SYNTHASE"/>
    <property type="match status" value="1"/>
</dbReference>
<evidence type="ECO:0000256" key="6">
    <source>
        <dbReference type="ARBA" id="ARBA00022737"/>
    </source>
</evidence>
<dbReference type="InterPro" id="IPR020806">
    <property type="entry name" value="PKS_PP-bd"/>
</dbReference>
<accession>G7VZU7</accession>
<comment type="cofactor">
    <cofactor evidence="1">
        <name>pantetheine 4'-phosphate</name>
        <dbReference type="ChEBI" id="CHEBI:47942"/>
    </cofactor>
</comment>
<dbReference type="SUPFAM" id="SSF56801">
    <property type="entry name" value="Acetyl-CoA synthetase-like"/>
    <property type="match status" value="2"/>
</dbReference>
<organism evidence="10 11">
    <name type="scientific">Paenibacillus terrae (strain HPL-003)</name>
    <dbReference type="NCBI Taxonomy" id="985665"/>
    <lineage>
        <taxon>Bacteria</taxon>
        <taxon>Bacillati</taxon>
        <taxon>Bacillota</taxon>
        <taxon>Bacilli</taxon>
        <taxon>Bacillales</taxon>
        <taxon>Paenibacillaceae</taxon>
        <taxon>Paenibacillus</taxon>
    </lineage>
</organism>
<dbReference type="Gene3D" id="1.10.1200.10">
    <property type="entry name" value="ACP-like"/>
    <property type="match status" value="2"/>
</dbReference>
<dbReference type="InterPro" id="IPR045851">
    <property type="entry name" value="AMP-bd_C_sf"/>
</dbReference>
<dbReference type="HOGENOM" id="CLU_000022_0_0_9"/>
<dbReference type="FunFam" id="1.10.1200.10:FF:000005">
    <property type="entry name" value="Nonribosomal peptide synthetase 1"/>
    <property type="match status" value="2"/>
</dbReference>
<evidence type="ECO:0000313" key="10">
    <source>
        <dbReference type="EMBL" id="AET57958.1"/>
    </source>
</evidence>
<dbReference type="FunFam" id="3.40.50.12780:FF:000012">
    <property type="entry name" value="Non-ribosomal peptide synthetase"/>
    <property type="match status" value="2"/>
</dbReference>
<evidence type="ECO:0000256" key="7">
    <source>
        <dbReference type="ARBA" id="ARBA00023194"/>
    </source>
</evidence>
<dbReference type="FunFam" id="2.30.38.10:FF:000001">
    <property type="entry name" value="Non-ribosomal peptide synthetase PvdI"/>
    <property type="match status" value="2"/>
</dbReference>
<dbReference type="Pfam" id="PF00501">
    <property type="entry name" value="AMP-binding"/>
    <property type="match status" value="2"/>
</dbReference>
<sequence length="2543" mass="291846">MIDKKNIKDMYELSPLQKGILYHYLQDSKSNAYFEQMVLSITGSVDIPVLEKSINALIQKYDILRTAFIHSSFNTPIQLVLKERSTTLTFMNLSHMEESEQLLYLEKFKLEDQEAGFDLQSDVLIRFALFQFNEQEFRLIWSHHHILMDGWCIELVLKDLLRFYHDSLSGSPIYVDHAFPYSSYIKWLQQQNYEQPLAYWKNYLRDYDEYVSLPGDKPAISTKYQAGTSVLEISEQATALLSETAKQNQVTLSTAFQTLWGILLQKYNNTDDVVFGAVVSGRSADVEHIESIVGLFINTVPVRISSQQGQSIADMMRNVQQHAVHSEKYSYVSLSELAEHSGHRSNMIDHVVVFENYPLDMKLLNMQAVLPFEITNMEAFEQTNYNLDVTVYPGERMKVVITYNTYLYSESFISRIGTHFHNMIFQLAQDPFLNASQLDIVSDAERKRILEQFNNTHRDFVKHKTIQELFEEQVERYPHTEAVVYENTSVSYYELNIKVNQVAERLRELGVRRNEFVAVMTDRSIEMIIAILAVIKAGAAYLPIDHSYPEERIEHMLRDSGAAYLIRDRNTSVYSHFGGHTLWIDDPLMFKGNGENIENVNRAEDLVYMIYTSGSTGKPKGVMIDHQALHNYSLVADIYHIKHGERVLQTASLSFDASVGEIFLTLLHGATLIAVNKDLLLSGEPFMHYLRDQKVSSIQFVPSMLKILPYMELPDLKLISTGGEQVEASVVEKWGKGRVFLNAYGPTETTVDATHAVFEGPPETIHIGKPIYNKLAYIVNKDGKLQPVGIAGELCIGGEGLARGYWKQEELTAEKFTPNPFRPGEKMYRTGDLARFLEDGSIQYLGRMDKQAKIRGYRIELGEIEAVLREQPSIKDAVVIIHGAEMEQEELCAYIVTNQRNIQQDELRAALKMKLPEYMIPAHFTVIQSIPLTPSGKIDKKQLPDPAIIDAYSEEITINPTEEKLLQIWKEVLGRTSVGVTDNFFAIGGHSLKALMLLSRIQKSLKAKVSLQMIMTYPTIRELAKHLMKAKITAAYPSITPVTEEEYYAVSSAQKRLYSVQQLDGIGTSYHIPFIFELKGKVDAARLREVIGCLVNRHEALRTSFHLIGSELKQKVHEKVDFQVEYMESATEAAPLWMQQFMKPFKLEEAPLIRVKLIKLNTQRYFLLMDINHIVFDGLSADILLDEMMRLYRGESLPDLRIQYKDYAVWQQQLAEHDEIKKQEKYWLEQMQGDLPTLDLPTDYPRPSVQQFEGNIFDIQVEPNVTAKLKEFAKRHNVSLYTVLLTVYNVFLAKYTGAEDIVVGTNTAGRSHVDVEPVVGMFASTLAIRSFPAPSITFKQFLMNMKQTIFAAMENQDYPLEKLLERLNIRRDISRNPLFDTMFVFENPDTQISQDAEFHFSALPMNWNHSKVDLTWYIRELNSTDIQIFVEYSTQLFERYTIERMSTHFMHLLDQLLDHPDDVLGDIELITKAEKHKILTEFNDTAVVYPSFRPVHRIFEEQAEKNPNSTALIYDGQYMNYTELNERANQLARHLQENGITRNSIVGIMTERSFEMMIGILAILKSGAAYMPVSQDFPAHRIKYMVDNSGADLLLTTQSLKGHLEDMDVQSVCLDKPEIFCGDKSNLLSANEEHDLAYIIYTSGSTGQPKGVMIEHGTLLNRITWMVKEYNIQEHDVFLQKTPYVFDVSVWELLMWFFTGAHLCILKPEEEKSPQRMIDVIQQYGITSIHFVPSMFNSFLDFVEIPSYAQQVLTLKRIFTSGEALLPNHVSRFQRLGLSAGLYNLYGPTEATVDVSFYNCAPQDEIRIVPIGKPIDNVMLYIINGENQLQPIGVPGELCISGTCLARGYINRDDLTSQKFINNPFLSDQKMYKTGDLARWLPDGNIEYLGRIDNQVKIRGYRIELDEITGRLLDYRLVKEGVVVTKYDHMNMPYLCAYYVSETQLDKVEIKKFLAERLPDYMIPSHFVQLEKLPLNHNGKLNSKALPEPDISSANIYLAPKSEQEILLANIWSDVLQIEEIGVTDNFFELGGDSIKAITFVANLSKHNLKVEVSTFLKHPSIREIMPYLQEKTIKINQQPVVGEAHLTPVQHWFFEQKLYDINHWNQSALLYRPQGWNDHEICMAMDHIVQHHDALRIVFAANTGEYHQMNRPMSTGIYELNTFEIYDEAEVEPFIQQQGEALHRELHIEKGPLVRLGLFKTGHGDYLLFIVHHLLVDGVSWRILFEDFATAYEQAINGREIELPEKTTSYLEWSRQLVHYAQSPTLLQEIPHWTRIHQAQVVLMVDKYPSSQDGGTIGEITINLDEEVSEQLVTTVHRAYRTEMNDILLAALALTIRRWSDHSDVIVSLEGHGREEIMDHLDISRTIGWFTSIYPVLFQLPKNDIADAIKNVKETLRKVPQKGIGYGILKYLTPDSLKNDFVPVPQPQILFNYLGQIDTHGTQEFTMSTYATGRAYSESLDGAREIEINGMFFEGQMKFILSYQANVFSHSTMEAFSRDFLYNLKDIVRHCSEQESVEHTPSDFTVEDLSMEELDDIFDALK</sequence>
<keyword evidence="6" id="KW-0677">Repeat</keyword>
<dbReference type="Pfam" id="PF13193">
    <property type="entry name" value="AMP-binding_C"/>
    <property type="match status" value="2"/>
</dbReference>
<keyword evidence="3" id="KW-0596">Phosphopantetheine</keyword>
<dbReference type="PANTHER" id="PTHR45527">
    <property type="entry name" value="NONRIBOSOMAL PEPTIDE SYNTHETASE"/>
    <property type="match status" value="1"/>
</dbReference>
<dbReference type="Gene3D" id="3.30.559.30">
    <property type="entry name" value="Nonribosomal peptide synthetase, condensation domain"/>
    <property type="match status" value="3"/>
</dbReference>
<feature type="domain" description="Carrier" evidence="9">
    <location>
        <begin position="956"/>
        <end position="1031"/>
    </location>
</feature>
<dbReference type="InterPro" id="IPR010071">
    <property type="entry name" value="AA_adenyl_dom"/>
</dbReference>
<dbReference type="InterPro" id="IPR006162">
    <property type="entry name" value="Ppantetheine_attach_site"/>
</dbReference>
<keyword evidence="4" id="KW-0597">Phosphoprotein</keyword>
<dbReference type="CDD" id="cd19531">
    <property type="entry name" value="LCL_NRPS-like"/>
    <property type="match status" value="1"/>
</dbReference>
<dbReference type="Gene3D" id="2.30.38.10">
    <property type="entry name" value="Luciferase, Domain 3"/>
    <property type="match status" value="2"/>
</dbReference>
<dbReference type="GO" id="GO:0043041">
    <property type="term" value="P:amino acid activation for nonribosomal peptide biosynthetic process"/>
    <property type="evidence" value="ECO:0007669"/>
    <property type="project" value="TreeGrafter"/>
</dbReference>
<reference evidence="11" key="1">
    <citation type="submission" date="2011-11" db="EMBL/GenBank/DDBJ databases">
        <title>Complete sequence of Paenibacillus terrae HPL-003.</title>
        <authorList>
            <person name="Shin S.H."/>
            <person name="Kim S."/>
            <person name="Kim J.Y."/>
        </authorList>
    </citation>
    <scope>NUCLEOTIDE SEQUENCE [LARGE SCALE GENOMIC DNA]</scope>
    <source>
        <strain evidence="11">HPL-003</strain>
    </source>
</reference>